<evidence type="ECO:0000256" key="1">
    <source>
        <dbReference type="SAM" id="MobiDB-lite"/>
    </source>
</evidence>
<dbReference type="Proteomes" id="UP000799757">
    <property type="component" value="Unassembled WGS sequence"/>
</dbReference>
<dbReference type="EMBL" id="MU001761">
    <property type="protein sequence ID" value="KAF2799603.1"/>
    <property type="molecule type" value="Genomic_DNA"/>
</dbReference>
<feature type="compositionally biased region" description="Basic residues" evidence="1">
    <location>
        <begin position="9"/>
        <end position="24"/>
    </location>
</feature>
<name>A0A6A6XTQ4_9PLEO</name>
<evidence type="ECO:0000313" key="3">
    <source>
        <dbReference type="Proteomes" id="UP000799757"/>
    </source>
</evidence>
<proteinExistence type="predicted"/>
<dbReference type="OrthoDB" id="3801607at2759"/>
<gene>
    <name evidence="2" type="ORF">K505DRAFT_356421</name>
</gene>
<feature type="compositionally biased region" description="Low complexity" evidence="1">
    <location>
        <begin position="546"/>
        <end position="561"/>
    </location>
</feature>
<feature type="region of interest" description="Disordered" evidence="1">
    <location>
        <begin position="472"/>
        <end position="561"/>
    </location>
</feature>
<reference evidence="2" key="1">
    <citation type="journal article" date="2020" name="Stud. Mycol.">
        <title>101 Dothideomycetes genomes: a test case for predicting lifestyles and emergence of pathogens.</title>
        <authorList>
            <person name="Haridas S."/>
            <person name="Albert R."/>
            <person name="Binder M."/>
            <person name="Bloem J."/>
            <person name="Labutti K."/>
            <person name="Salamov A."/>
            <person name="Andreopoulos B."/>
            <person name="Baker S."/>
            <person name="Barry K."/>
            <person name="Bills G."/>
            <person name="Bluhm B."/>
            <person name="Cannon C."/>
            <person name="Castanera R."/>
            <person name="Culley D."/>
            <person name="Daum C."/>
            <person name="Ezra D."/>
            <person name="Gonzalez J."/>
            <person name="Henrissat B."/>
            <person name="Kuo A."/>
            <person name="Liang C."/>
            <person name="Lipzen A."/>
            <person name="Lutzoni F."/>
            <person name="Magnuson J."/>
            <person name="Mondo S."/>
            <person name="Nolan M."/>
            <person name="Ohm R."/>
            <person name="Pangilinan J."/>
            <person name="Park H.-J."/>
            <person name="Ramirez L."/>
            <person name="Alfaro M."/>
            <person name="Sun H."/>
            <person name="Tritt A."/>
            <person name="Yoshinaga Y."/>
            <person name="Zwiers L.-H."/>
            <person name="Turgeon B."/>
            <person name="Goodwin S."/>
            <person name="Spatafora J."/>
            <person name="Crous P."/>
            <person name="Grigoriev I."/>
        </authorList>
    </citation>
    <scope>NUCLEOTIDE SEQUENCE</scope>
    <source>
        <strain evidence="2">CBS 109.77</strain>
    </source>
</reference>
<evidence type="ECO:0000313" key="2">
    <source>
        <dbReference type="EMBL" id="KAF2799603.1"/>
    </source>
</evidence>
<feature type="compositionally biased region" description="Polar residues" evidence="1">
    <location>
        <begin position="503"/>
        <end position="512"/>
    </location>
</feature>
<dbReference type="AlphaFoldDB" id="A0A6A6XTQ4"/>
<sequence>MMASEQHKTGKAKRNEKRAAKRREARAIKSAATTGKSLLSTVTIDSILDVPSQAEDKPSAPVGNTNTAAALQMSDTLTASGKYEKLEVSNKAVLPLSFENLHLFEQGIARASKIEEQIIVAFGEEFQAIDDAKIKSAAAERLAHNNLLEPNQQSFGAPPEKKHCKTAAHSSLPTTVNNWKKEVGCMDFDFCSSTIPEGSNAAATGLFFAGSRQDVGMPRLPRPKKALPLRKAQGPGKFLSSAPAAVPQCAVPAVFFSGVSTSSQTPRPFTSEAEILASPTYKESNLTNFNTSIEAIGDEMESGELSAVVVVAKISVDNKAQEQLFSIYAWVTGDLNVIFRALTSWVILESRQLRFAGENAIKDSAAAPMLDSFTITLNAQCPTEFVAAMLPVFCAELATGTMHHCAKEVWGMNRIDVLLAASTPEKLGNEAATDHILGRQDSSAGKKELLNDLNSTEFMEHITDYKHITTVTSEDNSKSERGIISPDKSSSNNDLLFDGDKTVVSSAETTSEGLEASTIKTAEEQDNPGLSDGQTESERSFSRGASPDTSSSTPPPLDTSSPEVWVEMRAHFDFVDDEELELYDAYCDSVSDTVTRTRNQCPAQNSNLENSYSTSMNRPLLKNWGYSMAKTNKMLIDDGAQDDPVDFEEHFDTEVTAPLTVLIDEPSYPSISDDGDAMDEDEMSFWADEPTYYPVSDDGNAVDEGGMSISVDMCLEMQHTKLGTQSLFDMIVECDIDKEGITNKEKVATAWLALSQNNRELIGIPALPISKNGKAILQSRVLPSAITVGSTSLKMFLDVLEYDDDDRTTDKAIYEAFKFVSNKEAQMMSTTASERIGRLARRLCRT</sequence>
<protein>
    <submittedName>
        <fullName evidence="2">Uncharacterized protein</fullName>
    </submittedName>
</protein>
<accession>A0A6A6XTQ4</accession>
<feature type="region of interest" description="Disordered" evidence="1">
    <location>
        <begin position="1"/>
        <end position="32"/>
    </location>
</feature>
<organism evidence="2 3">
    <name type="scientific">Melanomma pulvis-pyrius CBS 109.77</name>
    <dbReference type="NCBI Taxonomy" id="1314802"/>
    <lineage>
        <taxon>Eukaryota</taxon>
        <taxon>Fungi</taxon>
        <taxon>Dikarya</taxon>
        <taxon>Ascomycota</taxon>
        <taxon>Pezizomycotina</taxon>
        <taxon>Dothideomycetes</taxon>
        <taxon>Pleosporomycetidae</taxon>
        <taxon>Pleosporales</taxon>
        <taxon>Melanommataceae</taxon>
        <taxon>Melanomma</taxon>
    </lineage>
</organism>
<keyword evidence="3" id="KW-1185">Reference proteome</keyword>